<feature type="transmembrane region" description="Helical" evidence="7">
    <location>
        <begin position="201"/>
        <end position="223"/>
    </location>
</feature>
<keyword evidence="3 7" id="KW-1133">Transmembrane helix</keyword>
<feature type="compositionally biased region" description="Polar residues" evidence="6">
    <location>
        <begin position="385"/>
        <end position="402"/>
    </location>
</feature>
<feature type="transmembrane region" description="Helical" evidence="7">
    <location>
        <begin position="87"/>
        <end position="111"/>
    </location>
</feature>
<evidence type="ECO:0000313" key="10">
    <source>
        <dbReference type="Proteomes" id="UP001521116"/>
    </source>
</evidence>
<gene>
    <name evidence="9" type="ORF">SLS56_000173</name>
</gene>
<feature type="transmembrane region" description="Helical" evidence="7">
    <location>
        <begin position="235"/>
        <end position="257"/>
    </location>
</feature>
<proteinExistence type="inferred from homology"/>
<sequence>MAESQGPTVVTISVVFAVITFIIMALRLWARIFIVQKVGLDDMLISVGALLAWAFIAATILSVQHGLGDHYVDVEPRGLQNMISYSQIVWLSSIFYNACLGFIKISVLALYMRLGDRLLRRLAIIMTCVVAAQASAHVLVCIFQCTPVSAAYDLAITTKKCIDINAFYLANAAVNISTDLLTYTLPIKTVLHLQVPKNQKIGLGVMLSLGLFACISSIIRISYIPQMLVSTDPTWAISGAMYWSVIETNVGIAAASIPSFKVIAKKYAPRLLGSYYESQRYPSGAKHSSKFSSGAFQKMGSQNGGASGLGSVTGAGGGAGGAGHAGHGSVQLRSLNRDAHDSFRDAKGGIQTRIEQDAASNSSEEALTLPDGRIGVRTQIVTQYENGGATTRTSSHSESNSLYEAKPVLGQGRV</sequence>
<keyword evidence="10" id="KW-1185">Reference proteome</keyword>
<evidence type="ECO:0000313" key="9">
    <source>
        <dbReference type="EMBL" id="KAL1638365.1"/>
    </source>
</evidence>
<dbReference type="PANTHER" id="PTHR33048">
    <property type="entry name" value="PTH11-LIKE INTEGRAL MEMBRANE PROTEIN (AFU_ORTHOLOGUE AFUA_5G11245)"/>
    <property type="match status" value="1"/>
</dbReference>
<evidence type="ECO:0000256" key="5">
    <source>
        <dbReference type="ARBA" id="ARBA00038359"/>
    </source>
</evidence>
<dbReference type="Proteomes" id="UP001521116">
    <property type="component" value="Unassembled WGS sequence"/>
</dbReference>
<feature type="domain" description="Rhodopsin" evidence="8">
    <location>
        <begin position="26"/>
        <end position="265"/>
    </location>
</feature>
<feature type="transmembrane region" description="Helical" evidence="7">
    <location>
        <begin position="42"/>
        <end position="67"/>
    </location>
</feature>
<evidence type="ECO:0000256" key="2">
    <source>
        <dbReference type="ARBA" id="ARBA00022692"/>
    </source>
</evidence>
<feature type="transmembrane region" description="Helical" evidence="7">
    <location>
        <begin position="6"/>
        <end position="30"/>
    </location>
</feature>
<dbReference type="EMBL" id="JAJVDC020000001">
    <property type="protein sequence ID" value="KAL1638365.1"/>
    <property type="molecule type" value="Genomic_DNA"/>
</dbReference>
<dbReference type="Pfam" id="PF20684">
    <property type="entry name" value="Fung_rhodopsin"/>
    <property type="match status" value="1"/>
</dbReference>
<organism evidence="9 10">
    <name type="scientific">Neofusicoccum ribis</name>
    <dbReference type="NCBI Taxonomy" id="45134"/>
    <lineage>
        <taxon>Eukaryota</taxon>
        <taxon>Fungi</taxon>
        <taxon>Dikarya</taxon>
        <taxon>Ascomycota</taxon>
        <taxon>Pezizomycotina</taxon>
        <taxon>Dothideomycetes</taxon>
        <taxon>Dothideomycetes incertae sedis</taxon>
        <taxon>Botryosphaeriales</taxon>
        <taxon>Botryosphaeriaceae</taxon>
        <taxon>Neofusicoccum</taxon>
    </lineage>
</organism>
<comment type="subcellular location">
    <subcellularLocation>
        <location evidence="1">Membrane</location>
        <topology evidence="1">Multi-pass membrane protein</topology>
    </subcellularLocation>
</comment>
<feature type="region of interest" description="Disordered" evidence="6">
    <location>
        <begin position="385"/>
        <end position="414"/>
    </location>
</feature>
<evidence type="ECO:0000259" key="8">
    <source>
        <dbReference type="Pfam" id="PF20684"/>
    </source>
</evidence>
<accession>A0ABR3TFN8</accession>
<evidence type="ECO:0000256" key="3">
    <source>
        <dbReference type="ARBA" id="ARBA00022989"/>
    </source>
</evidence>
<protein>
    <recommendedName>
        <fullName evidence="8">Rhodopsin domain-containing protein</fullName>
    </recommendedName>
</protein>
<name>A0ABR3TFN8_9PEZI</name>
<dbReference type="InterPro" id="IPR049326">
    <property type="entry name" value="Rhodopsin_dom_fungi"/>
</dbReference>
<comment type="similarity">
    <text evidence="5">Belongs to the SAT4 family.</text>
</comment>
<evidence type="ECO:0000256" key="1">
    <source>
        <dbReference type="ARBA" id="ARBA00004141"/>
    </source>
</evidence>
<keyword evidence="4 7" id="KW-0472">Membrane</keyword>
<dbReference type="PANTHER" id="PTHR33048:SF114">
    <property type="entry name" value="MEMBRANE PROTEIN PTH11-LIKE, PUTATIVE (AFU_ORTHOLOGUE AFUA_7G06620)-RELATED"/>
    <property type="match status" value="1"/>
</dbReference>
<evidence type="ECO:0000256" key="6">
    <source>
        <dbReference type="SAM" id="MobiDB-lite"/>
    </source>
</evidence>
<comment type="caution">
    <text evidence="9">The sequence shown here is derived from an EMBL/GenBank/DDBJ whole genome shotgun (WGS) entry which is preliminary data.</text>
</comment>
<evidence type="ECO:0000256" key="4">
    <source>
        <dbReference type="ARBA" id="ARBA00023136"/>
    </source>
</evidence>
<reference evidence="9 10" key="1">
    <citation type="submission" date="2024-02" db="EMBL/GenBank/DDBJ databases">
        <title>De novo assembly and annotation of 12 fungi associated with fruit tree decline syndrome in Ontario, Canada.</title>
        <authorList>
            <person name="Sulman M."/>
            <person name="Ellouze W."/>
            <person name="Ilyukhin E."/>
        </authorList>
    </citation>
    <scope>NUCLEOTIDE SEQUENCE [LARGE SCALE GENOMIC DNA]</scope>
    <source>
        <strain evidence="9 10">M1-105</strain>
    </source>
</reference>
<keyword evidence="2 7" id="KW-0812">Transmembrane</keyword>
<evidence type="ECO:0000256" key="7">
    <source>
        <dbReference type="SAM" id="Phobius"/>
    </source>
</evidence>
<dbReference type="InterPro" id="IPR052337">
    <property type="entry name" value="SAT4-like"/>
</dbReference>